<dbReference type="GO" id="GO:0016491">
    <property type="term" value="F:oxidoreductase activity"/>
    <property type="evidence" value="ECO:0007669"/>
    <property type="project" value="UniProtKB-KW"/>
</dbReference>
<dbReference type="Pfam" id="PF05368">
    <property type="entry name" value="NmrA"/>
    <property type="match status" value="1"/>
</dbReference>
<dbReference type="EMBL" id="JABEXW010000345">
    <property type="protein sequence ID" value="KAF4965505.1"/>
    <property type="molecule type" value="Genomic_DNA"/>
</dbReference>
<comment type="similarity">
    <text evidence="1">Belongs to the NmrA-type oxidoreductase family. Isoflavone reductase subfamily.</text>
</comment>
<organism evidence="5 6">
    <name type="scientific">Fusarium sarcochroum</name>
    <dbReference type="NCBI Taxonomy" id="1208366"/>
    <lineage>
        <taxon>Eukaryota</taxon>
        <taxon>Fungi</taxon>
        <taxon>Dikarya</taxon>
        <taxon>Ascomycota</taxon>
        <taxon>Pezizomycotina</taxon>
        <taxon>Sordariomycetes</taxon>
        <taxon>Hypocreomycetidae</taxon>
        <taxon>Hypocreales</taxon>
        <taxon>Nectriaceae</taxon>
        <taxon>Fusarium</taxon>
        <taxon>Fusarium lateritium species complex</taxon>
    </lineage>
</organism>
<keyword evidence="3" id="KW-0560">Oxidoreductase</keyword>
<evidence type="ECO:0000256" key="1">
    <source>
        <dbReference type="ARBA" id="ARBA00005725"/>
    </source>
</evidence>
<dbReference type="PANTHER" id="PTHR47706:SF4">
    <property type="entry name" value="NMRA-LIKE DOMAIN-CONTAINING PROTEIN"/>
    <property type="match status" value="1"/>
</dbReference>
<dbReference type="InterPro" id="IPR036291">
    <property type="entry name" value="NAD(P)-bd_dom_sf"/>
</dbReference>
<name>A0A8H4TWL4_9HYPO</name>
<dbReference type="Proteomes" id="UP000622797">
    <property type="component" value="Unassembled WGS sequence"/>
</dbReference>
<evidence type="ECO:0000313" key="6">
    <source>
        <dbReference type="Proteomes" id="UP000622797"/>
    </source>
</evidence>
<dbReference type="SUPFAM" id="SSF51735">
    <property type="entry name" value="NAD(P)-binding Rossmann-fold domains"/>
    <property type="match status" value="1"/>
</dbReference>
<evidence type="ECO:0000313" key="5">
    <source>
        <dbReference type="EMBL" id="KAF4965505.1"/>
    </source>
</evidence>
<sequence length="306" mass="33594">MGKIVIAGGSTGIGRAIADVLDSTKTHKFIILTRRSSGPDTRAVDYTNIDALVKLFDHEGVDTVISTLSINDDECGQAQMNLIEAANRSATTKRFLPSEFGMRYTPDNIGHLPSYRYKLQAVELLERTDLEFSLVSIGLFLDYWSTPRIPTRLSYAPNMWLDAENNVAVIPGDGDTPIVLTHSSDAARSVVSLLDVSHWKKRYYVIGNCTSLNNAVKLAEEVKGVKFDVHYASKESLERGEVAFTPRLTAALPPDEGMQSSFEVIVANSGLSLARGDLNLNPDEEEVLGFQGAGPLSIRKVFEAWK</sequence>
<dbReference type="AlphaFoldDB" id="A0A8H4TWL4"/>
<dbReference type="OrthoDB" id="419598at2759"/>
<dbReference type="Gene3D" id="3.40.50.720">
    <property type="entry name" value="NAD(P)-binding Rossmann-like Domain"/>
    <property type="match status" value="1"/>
</dbReference>
<reference evidence="5" key="2">
    <citation type="submission" date="2020-05" db="EMBL/GenBank/DDBJ databases">
        <authorList>
            <person name="Kim H.-S."/>
            <person name="Proctor R.H."/>
            <person name="Brown D.W."/>
        </authorList>
    </citation>
    <scope>NUCLEOTIDE SEQUENCE</scope>
    <source>
        <strain evidence="5">NRRL 20472</strain>
    </source>
</reference>
<evidence type="ECO:0000256" key="3">
    <source>
        <dbReference type="ARBA" id="ARBA00023002"/>
    </source>
</evidence>
<dbReference type="InterPro" id="IPR008030">
    <property type="entry name" value="NmrA-like"/>
</dbReference>
<keyword evidence="2" id="KW-0521">NADP</keyword>
<dbReference type="InterPro" id="IPR051609">
    <property type="entry name" value="NmrA/Isoflavone_reductase-like"/>
</dbReference>
<reference evidence="5" key="1">
    <citation type="journal article" date="2020" name="BMC Genomics">
        <title>Correction to: Identification and distribution of gene clusters required for synthesis of sphingolipid metabolism inhibitors in diverse species of the filamentous fungus Fusarium.</title>
        <authorList>
            <person name="Kim H.S."/>
            <person name="Lohmar J.M."/>
            <person name="Busman M."/>
            <person name="Brown D.W."/>
            <person name="Naumann T.A."/>
            <person name="Divon H.H."/>
            <person name="Lysoe E."/>
            <person name="Uhlig S."/>
            <person name="Proctor R.H."/>
        </authorList>
    </citation>
    <scope>NUCLEOTIDE SEQUENCE</scope>
    <source>
        <strain evidence="5">NRRL 20472</strain>
    </source>
</reference>
<dbReference type="PANTHER" id="PTHR47706">
    <property type="entry name" value="NMRA-LIKE FAMILY PROTEIN"/>
    <property type="match status" value="1"/>
</dbReference>
<proteinExistence type="inferred from homology"/>
<comment type="caution">
    <text evidence="5">The sequence shown here is derived from an EMBL/GenBank/DDBJ whole genome shotgun (WGS) entry which is preliminary data.</text>
</comment>
<feature type="domain" description="NmrA-like" evidence="4">
    <location>
        <begin position="3"/>
        <end position="237"/>
    </location>
</feature>
<gene>
    <name evidence="5" type="ORF">FSARC_6685</name>
</gene>
<evidence type="ECO:0000256" key="2">
    <source>
        <dbReference type="ARBA" id="ARBA00022857"/>
    </source>
</evidence>
<keyword evidence="6" id="KW-1185">Reference proteome</keyword>
<evidence type="ECO:0000259" key="4">
    <source>
        <dbReference type="Pfam" id="PF05368"/>
    </source>
</evidence>
<dbReference type="Gene3D" id="3.90.25.10">
    <property type="entry name" value="UDP-galactose 4-epimerase, domain 1"/>
    <property type="match status" value="1"/>
</dbReference>
<protein>
    <recommendedName>
        <fullName evidence="4">NmrA-like domain-containing protein</fullName>
    </recommendedName>
</protein>
<accession>A0A8H4TWL4</accession>